<dbReference type="RefSeq" id="WP_167183347.1">
    <property type="nucleotide sequence ID" value="NZ_JAASQL010000001.1"/>
</dbReference>
<feature type="chain" id="PRO_5045500117" description="Por secretion system C-terminal sorting domain-containing protein" evidence="1">
    <location>
        <begin position="19"/>
        <end position="293"/>
    </location>
</feature>
<protein>
    <recommendedName>
        <fullName evidence="4">Por secretion system C-terminal sorting domain-containing protein</fullName>
    </recommendedName>
</protein>
<accession>A0ABX0U8W8</accession>
<evidence type="ECO:0000313" key="3">
    <source>
        <dbReference type="Proteomes" id="UP000745859"/>
    </source>
</evidence>
<sequence length="293" mass="30852">MKKITYLFYLLLSINAIAQDKNGSIDAAGDIMVIAYDNSGDDGLAFLLLDDAPNGTEIRFTDEEWETNQFNSPTGEGDLLWSNTGAKINAGTVIIIDNANGTGITVNLGTIVESDSGYTHSNGDQVIAFTGTRSTPGTFLTFHGDENSVTANPPEDATLAGTGLTAGVNALPLPDAVGYYTGITDFNGSITEVSAAIANSSNWTISAFAFPTNVQTEFTGTAFGSTLTTSNLDTIKTSISVVGDKFVSNDASLTIQVYNTLGQKITNESLSKGIYILRIINTKGEVVSLKKAI</sequence>
<reference evidence="2 3" key="1">
    <citation type="submission" date="2020-03" db="EMBL/GenBank/DDBJ databases">
        <title>Genomic Encyclopedia of Type Strains, Phase IV (KMG-IV): sequencing the most valuable type-strain genomes for metagenomic binning, comparative biology and taxonomic classification.</title>
        <authorList>
            <person name="Goeker M."/>
        </authorList>
    </citation>
    <scope>NUCLEOTIDE SEQUENCE [LARGE SCALE GENOMIC DNA]</scope>
    <source>
        <strain evidence="2 3">DSM 101599</strain>
    </source>
</reference>
<dbReference type="EMBL" id="JAASQL010000001">
    <property type="protein sequence ID" value="NIJ44046.1"/>
    <property type="molecule type" value="Genomic_DNA"/>
</dbReference>
<evidence type="ECO:0000256" key="1">
    <source>
        <dbReference type="SAM" id="SignalP"/>
    </source>
</evidence>
<name>A0ABX0U8W8_9FLAO</name>
<evidence type="ECO:0008006" key="4">
    <source>
        <dbReference type="Google" id="ProtNLM"/>
    </source>
</evidence>
<keyword evidence="3" id="KW-1185">Reference proteome</keyword>
<evidence type="ECO:0000313" key="2">
    <source>
        <dbReference type="EMBL" id="NIJ44046.1"/>
    </source>
</evidence>
<organism evidence="2 3">
    <name type="scientific">Wenyingzhuangia heitensis</name>
    <dbReference type="NCBI Taxonomy" id="1487859"/>
    <lineage>
        <taxon>Bacteria</taxon>
        <taxon>Pseudomonadati</taxon>
        <taxon>Bacteroidota</taxon>
        <taxon>Flavobacteriia</taxon>
        <taxon>Flavobacteriales</taxon>
        <taxon>Flavobacteriaceae</taxon>
        <taxon>Wenyingzhuangia</taxon>
    </lineage>
</organism>
<dbReference type="Proteomes" id="UP000745859">
    <property type="component" value="Unassembled WGS sequence"/>
</dbReference>
<feature type="signal peptide" evidence="1">
    <location>
        <begin position="1"/>
        <end position="18"/>
    </location>
</feature>
<gene>
    <name evidence="2" type="ORF">FHR24_000485</name>
</gene>
<comment type="caution">
    <text evidence="2">The sequence shown here is derived from an EMBL/GenBank/DDBJ whole genome shotgun (WGS) entry which is preliminary data.</text>
</comment>
<keyword evidence="1" id="KW-0732">Signal</keyword>
<proteinExistence type="predicted"/>